<evidence type="ECO:0000256" key="2">
    <source>
        <dbReference type="ARBA" id="ARBA00007441"/>
    </source>
</evidence>
<keyword evidence="4" id="KW-0266">Ethylene biosynthesis</keyword>
<proteinExistence type="inferred from homology"/>
<dbReference type="InterPro" id="IPR050478">
    <property type="entry name" value="Ethylene_sulfur-biosynth"/>
</dbReference>
<dbReference type="Gene3D" id="3.90.1150.10">
    <property type="entry name" value="Aspartate Aminotransferase, domain 1"/>
    <property type="match status" value="1"/>
</dbReference>
<dbReference type="SUPFAM" id="SSF53383">
    <property type="entry name" value="PLP-dependent transferases"/>
    <property type="match status" value="1"/>
</dbReference>
<comment type="pathway">
    <text evidence="9">Alkene biosynthesis; ethylene biosynthesis via S-adenosyl-L-methionine; ethylene from S-adenosyl-L-methionine: step 1/2.</text>
</comment>
<evidence type="ECO:0000256" key="7">
    <source>
        <dbReference type="ARBA" id="ARBA00023239"/>
    </source>
</evidence>
<evidence type="ECO:0000256" key="10">
    <source>
        <dbReference type="ARBA" id="ARBA00039053"/>
    </source>
</evidence>
<name>A0A498J9X9_MALDO</name>
<dbReference type="PANTHER" id="PTHR43795:SF44">
    <property type="entry name" value="1-AMINOCYCLOPROPANE-1-CARBOXYLATE SYNTHASE 3-LIKE"/>
    <property type="match status" value="1"/>
</dbReference>
<comment type="subunit">
    <text evidence="3">Homodimer.</text>
</comment>
<evidence type="ECO:0000256" key="9">
    <source>
        <dbReference type="ARBA" id="ARBA00037888"/>
    </source>
</evidence>
<keyword evidence="5" id="KW-0949">S-adenosyl-L-methionine</keyword>
<dbReference type="FunFam" id="3.90.1150.10:FF:000038">
    <property type="entry name" value="1-aminocyclopropane-1-carboxylate synthase 2"/>
    <property type="match status" value="1"/>
</dbReference>
<dbReference type="GO" id="GO:0008483">
    <property type="term" value="F:transaminase activity"/>
    <property type="evidence" value="ECO:0007669"/>
    <property type="project" value="TreeGrafter"/>
</dbReference>
<dbReference type="InterPro" id="IPR015422">
    <property type="entry name" value="PyrdxlP-dep_Trfase_small"/>
</dbReference>
<dbReference type="STRING" id="3750.A0A498J9X9"/>
<dbReference type="InterPro" id="IPR015424">
    <property type="entry name" value="PyrdxlP-dep_Trfase"/>
</dbReference>
<dbReference type="Proteomes" id="UP000290289">
    <property type="component" value="Chromosome 8"/>
</dbReference>
<dbReference type="Pfam" id="PF00155">
    <property type="entry name" value="Aminotran_1_2"/>
    <property type="match status" value="1"/>
</dbReference>
<evidence type="ECO:0000259" key="13">
    <source>
        <dbReference type="Pfam" id="PF00155"/>
    </source>
</evidence>
<dbReference type="InterPro" id="IPR004838">
    <property type="entry name" value="NHTrfase_class1_PyrdxlP-BS"/>
</dbReference>
<evidence type="ECO:0000256" key="12">
    <source>
        <dbReference type="ARBA" id="ARBA00049554"/>
    </source>
</evidence>
<evidence type="ECO:0000256" key="6">
    <source>
        <dbReference type="ARBA" id="ARBA00022898"/>
    </source>
</evidence>
<keyword evidence="8" id="KW-0292">Fruit ripening</keyword>
<dbReference type="GO" id="GO:0030170">
    <property type="term" value="F:pyridoxal phosphate binding"/>
    <property type="evidence" value="ECO:0007669"/>
    <property type="project" value="InterPro"/>
</dbReference>
<evidence type="ECO:0000256" key="5">
    <source>
        <dbReference type="ARBA" id="ARBA00022691"/>
    </source>
</evidence>
<evidence type="ECO:0000256" key="1">
    <source>
        <dbReference type="ARBA" id="ARBA00001933"/>
    </source>
</evidence>
<dbReference type="Gene3D" id="3.40.640.10">
    <property type="entry name" value="Type I PLP-dependent aspartate aminotransferase-like (Major domain)"/>
    <property type="match status" value="1"/>
</dbReference>
<accession>A0A498J9X9</accession>
<comment type="similarity">
    <text evidence="2">Belongs to the class-I pyridoxal-phosphate-dependent aminotransferase family.</text>
</comment>
<gene>
    <name evidence="14" type="ORF">DVH24_020550</name>
</gene>
<dbReference type="EMBL" id="RDQH01000334">
    <property type="protein sequence ID" value="RXH91527.1"/>
    <property type="molecule type" value="Genomic_DNA"/>
</dbReference>
<comment type="caution">
    <text evidence="14">The sequence shown here is derived from an EMBL/GenBank/DDBJ whole genome shotgun (WGS) entry which is preliminary data.</text>
</comment>
<keyword evidence="15" id="KW-1185">Reference proteome</keyword>
<dbReference type="GO" id="GO:0016847">
    <property type="term" value="F:1-aminocyclopropane-1-carboxylate synthase activity"/>
    <property type="evidence" value="ECO:0007669"/>
    <property type="project" value="UniProtKB-EC"/>
</dbReference>
<dbReference type="InterPro" id="IPR015421">
    <property type="entry name" value="PyrdxlP-dep_Trfase_major"/>
</dbReference>
<evidence type="ECO:0000256" key="11">
    <source>
        <dbReference type="ARBA" id="ARBA00042673"/>
    </source>
</evidence>
<evidence type="ECO:0000313" key="15">
    <source>
        <dbReference type="Proteomes" id="UP000290289"/>
    </source>
</evidence>
<evidence type="ECO:0000313" key="14">
    <source>
        <dbReference type="EMBL" id="RXH91527.1"/>
    </source>
</evidence>
<dbReference type="EC" id="4.4.1.14" evidence="10"/>
<dbReference type="CDD" id="cd00609">
    <property type="entry name" value="AAT_like"/>
    <property type="match status" value="1"/>
</dbReference>
<comment type="catalytic activity">
    <reaction evidence="12">
        <text>S-adenosyl-L-methionine = 1-aminocyclopropane-1-carboxylate + S-methyl-5'-thioadenosine + H(+)</text>
        <dbReference type="Rhea" id="RHEA:21744"/>
        <dbReference type="ChEBI" id="CHEBI:15378"/>
        <dbReference type="ChEBI" id="CHEBI:17509"/>
        <dbReference type="ChEBI" id="CHEBI:58360"/>
        <dbReference type="ChEBI" id="CHEBI:59789"/>
        <dbReference type="EC" id="4.4.1.14"/>
    </reaction>
</comment>
<dbReference type="PRINTS" id="PR00753">
    <property type="entry name" value="ACCSYNTHASE"/>
</dbReference>
<sequence length="497" mass="56196">MHAALYFPQSKPPFLTDQVLVISQVLNQRPASLVELKMLSKKASCDSHGQDSSYFLGWQEYEKNPYDQVQNPNGIIQMGLAENQLSFDLIESWLASNPDALELKRNGESVFKELALFQDYNGFPAFKNEMVDFMASMRGNKVKFDPSKLVLTAGSTSANETLMFCLADPGDAFLLPIPYYPGFDRDLKWRTGVEIIPIKCTSANGYKITETALEEAYQQAQKFNLKVKGVLVTNPSNPLGTTMTRLELNHLIDFAIEKEIHIISDEIYSGTVFDSPSFVSIAEALTERNLEDAEVWNRCHIVYSLSKDLGLPGFRVGMIYSNNQAVVSAATKMSSFGLVSAQTQYTLSQMLKDKKFTANYMEENQKRLKRRKEMLVCGLKGAGIRCLESNAGLFCWVDMRHLLESNTFEAEKKLWKKVVCEFGLNISPGSSCHCSEPGWFRMCYANMSEETLMVAMQRIKALVESTVVPQQTGLSKSRWLKNKWVFQLASYEREPDR</sequence>
<dbReference type="AlphaFoldDB" id="A0A498J9X9"/>
<comment type="cofactor">
    <cofactor evidence="1">
        <name>pyridoxal 5'-phosphate</name>
        <dbReference type="ChEBI" id="CHEBI:597326"/>
    </cofactor>
</comment>
<protein>
    <recommendedName>
        <fullName evidence="10">1-aminocyclopropane-1-carboxylate synthase</fullName>
        <ecNumber evidence="10">4.4.1.14</ecNumber>
    </recommendedName>
    <alternativeName>
        <fullName evidence="11">S-adenosyl-L-methionine methylthioadenosine-lyase</fullName>
    </alternativeName>
</protein>
<dbReference type="PROSITE" id="PS00105">
    <property type="entry name" value="AA_TRANSFER_CLASS_1"/>
    <property type="match status" value="1"/>
</dbReference>
<evidence type="ECO:0000256" key="3">
    <source>
        <dbReference type="ARBA" id="ARBA00011738"/>
    </source>
</evidence>
<evidence type="ECO:0000256" key="4">
    <source>
        <dbReference type="ARBA" id="ARBA00022666"/>
    </source>
</evidence>
<dbReference type="GO" id="GO:0009693">
    <property type="term" value="P:ethylene biosynthetic process"/>
    <property type="evidence" value="ECO:0007669"/>
    <property type="project" value="UniProtKB-KW"/>
</dbReference>
<feature type="domain" description="Aminotransferase class I/classII large" evidence="13">
    <location>
        <begin position="76"/>
        <end position="459"/>
    </location>
</feature>
<keyword evidence="6" id="KW-0663">Pyridoxal phosphate</keyword>
<dbReference type="PANTHER" id="PTHR43795">
    <property type="entry name" value="BIFUNCTIONAL ASPARTATE AMINOTRANSFERASE AND GLUTAMATE/ASPARTATE-PREPHENATE AMINOTRANSFERASE-RELATED"/>
    <property type="match status" value="1"/>
</dbReference>
<keyword evidence="7" id="KW-0456">Lyase</keyword>
<reference evidence="14 15" key="1">
    <citation type="submission" date="2018-10" db="EMBL/GenBank/DDBJ databases">
        <title>A high-quality apple genome assembly.</title>
        <authorList>
            <person name="Hu J."/>
        </authorList>
    </citation>
    <scope>NUCLEOTIDE SEQUENCE [LARGE SCALE GENOMIC DNA]</scope>
    <source>
        <strain evidence="15">cv. HFTH1</strain>
        <tissue evidence="14">Young leaf</tissue>
    </source>
</reference>
<evidence type="ECO:0000256" key="8">
    <source>
        <dbReference type="ARBA" id="ARBA00033478"/>
    </source>
</evidence>
<organism evidence="14 15">
    <name type="scientific">Malus domestica</name>
    <name type="common">Apple</name>
    <name type="synonym">Pyrus malus</name>
    <dbReference type="NCBI Taxonomy" id="3750"/>
    <lineage>
        <taxon>Eukaryota</taxon>
        <taxon>Viridiplantae</taxon>
        <taxon>Streptophyta</taxon>
        <taxon>Embryophyta</taxon>
        <taxon>Tracheophyta</taxon>
        <taxon>Spermatophyta</taxon>
        <taxon>Magnoliopsida</taxon>
        <taxon>eudicotyledons</taxon>
        <taxon>Gunneridae</taxon>
        <taxon>Pentapetalae</taxon>
        <taxon>rosids</taxon>
        <taxon>fabids</taxon>
        <taxon>Rosales</taxon>
        <taxon>Rosaceae</taxon>
        <taxon>Amygdaloideae</taxon>
        <taxon>Maleae</taxon>
        <taxon>Malus</taxon>
    </lineage>
</organism>
<dbReference type="InterPro" id="IPR004839">
    <property type="entry name" value="Aminotransferase_I/II_large"/>
</dbReference>
<dbReference type="FunFam" id="3.40.640.10:FF:000051">
    <property type="entry name" value="1-aminocyclopropane-1-carboxylate synthase 3"/>
    <property type="match status" value="1"/>
</dbReference>
<dbReference type="GO" id="GO:0009835">
    <property type="term" value="P:fruit ripening"/>
    <property type="evidence" value="ECO:0007669"/>
    <property type="project" value="UniProtKB-KW"/>
</dbReference>